<name>A0A811U8M7_CERCA</name>
<dbReference type="Proteomes" id="UP000606786">
    <property type="component" value="Unassembled WGS sequence"/>
</dbReference>
<evidence type="ECO:0000313" key="1">
    <source>
        <dbReference type="EMBL" id="CAD6993675.1"/>
    </source>
</evidence>
<organism evidence="1 2">
    <name type="scientific">Ceratitis capitata</name>
    <name type="common">Mediterranean fruit fly</name>
    <name type="synonym">Tephritis capitata</name>
    <dbReference type="NCBI Taxonomy" id="7213"/>
    <lineage>
        <taxon>Eukaryota</taxon>
        <taxon>Metazoa</taxon>
        <taxon>Ecdysozoa</taxon>
        <taxon>Arthropoda</taxon>
        <taxon>Hexapoda</taxon>
        <taxon>Insecta</taxon>
        <taxon>Pterygota</taxon>
        <taxon>Neoptera</taxon>
        <taxon>Endopterygota</taxon>
        <taxon>Diptera</taxon>
        <taxon>Brachycera</taxon>
        <taxon>Muscomorpha</taxon>
        <taxon>Tephritoidea</taxon>
        <taxon>Tephritidae</taxon>
        <taxon>Ceratitis</taxon>
        <taxon>Ceratitis</taxon>
    </lineage>
</organism>
<proteinExistence type="predicted"/>
<gene>
    <name evidence="1" type="ORF">CCAP1982_LOCUS2481</name>
</gene>
<comment type="caution">
    <text evidence="1">The sequence shown here is derived from an EMBL/GenBank/DDBJ whole genome shotgun (WGS) entry which is preliminary data.</text>
</comment>
<dbReference type="AlphaFoldDB" id="A0A811U8M7"/>
<protein>
    <submittedName>
        <fullName evidence="1">(Mediterranean fruit fly) hypothetical protein</fullName>
    </submittedName>
</protein>
<evidence type="ECO:0000313" key="2">
    <source>
        <dbReference type="Proteomes" id="UP000606786"/>
    </source>
</evidence>
<reference evidence="1" key="1">
    <citation type="submission" date="2020-11" db="EMBL/GenBank/DDBJ databases">
        <authorList>
            <person name="Whitehead M."/>
        </authorList>
    </citation>
    <scope>NUCLEOTIDE SEQUENCE</scope>
    <source>
        <strain evidence="1">EGII</strain>
    </source>
</reference>
<sequence>MSWPKTCERNKLSPGSMVLCCFVEGGVAAWRSAVAILGRQLSGEKCGNMQHFYNLMPSTPTRLVLPAVTASLAGNCWSVQWLEICLKFFRASLEKRRDLVENEGFMEVPEVANIKLET</sequence>
<accession>A0A811U8M7</accession>
<keyword evidence="2" id="KW-1185">Reference proteome</keyword>
<dbReference type="EMBL" id="CAJHJT010000001">
    <property type="protein sequence ID" value="CAD6993675.1"/>
    <property type="molecule type" value="Genomic_DNA"/>
</dbReference>